<dbReference type="Pfam" id="PF04266">
    <property type="entry name" value="ASCH"/>
    <property type="match status" value="1"/>
</dbReference>
<dbReference type="PANTHER" id="PTHR39203">
    <property type="entry name" value="CYTOPLASMIC PROTEIN-RELATED"/>
    <property type="match status" value="1"/>
</dbReference>
<name>A0A4Q9V2H0_9ACTO</name>
<dbReference type="AlphaFoldDB" id="A0A4Q9V2H0"/>
<dbReference type="Gene3D" id="3.10.400.10">
    <property type="entry name" value="Sulfate adenylyltransferase"/>
    <property type="match status" value="1"/>
</dbReference>
<evidence type="ECO:0000313" key="3">
    <source>
        <dbReference type="Proteomes" id="UP000293036"/>
    </source>
</evidence>
<dbReference type="Proteomes" id="UP000293036">
    <property type="component" value="Unassembled WGS sequence"/>
</dbReference>
<comment type="caution">
    <text evidence="2">The sequence shown here is derived from an EMBL/GenBank/DDBJ whole genome shotgun (WGS) entry which is preliminary data.</text>
</comment>
<keyword evidence="3" id="KW-1185">Reference proteome</keyword>
<dbReference type="PANTHER" id="PTHR39203:SF1">
    <property type="entry name" value="CYTOPLASMIC PROTEIN"/>
    <property type="match status" value="1"/>
</dbReference>
<proteinExistence type="predicted"/>
<reference evidence="2 3" key="1">
    <citation type="submission" date="2019-02" db="EMBL/GenBank/DDBJ databases">
        <title>Arcanobacterium bovis sp. nov., isolated from the milk of a cow with mastitis.</title>
        <authorList>
            <person name="Sammra O."/>
            <person name="Foster G."/>
            <person name="Hassan A."/>
            <person name="Alssahen M."/>
            <person name="Laemmler C."/>
            <person name="Borowiak M."/>
            <person name="Malorny B."/>
            <person name="Abdulmawjood A."/>
        </authorList>
    </citation>
    <scope>NUCLEOTIDE SEQUENCE [LARGE SCALE GENOMIC DNA]</scope>
    <source>
        <strain evidence="2 3">C605018/01/1</strain>
    </source>
</reference>
<feature type="domain" description="ASCH" evidence="1">
    <location>
        <begin position="97"/>
        <end position="218"/>
    </location>
</feature>
<evidence type="ECO:0000259" key="1">
    <source>
        <dbReference type="SMART" id="SM01022"/>
    </source>
</evidence>
<dbReference type="OrthoDB" id="9807542at2"/>
<dbReference type="InterPro" id="IPR009326">
    <property type="entry name" value="DUF984"/>
</dbReference>
<dbReference type="InterPro" id="IPR007374">
    <property type="entry name" value="ASCH_domain"/>
</dbReference>
<organism evidence="2 3">
    <name type="scientific">Arcanobacterium bovis</name>
    <dbReference type="NCBI Taxonomy" id="2529275"/>
    <lineage>
        <taxon>Bacteria</taxon>
        <taxon>Bacillati</taxon>
        <taxon>Actinomycetota</taxon>
        <taxon>Actinomycetes</taxon>
        <taxon>Actinomycetales</taxon>
        <taxon>Actinomycetaceae</taxon>
        <taxon>Arcanobacterium</taxon>
    </lineage>
</organism>
<evidence type="ECO:0000313" key="2">
    <source>
        <dbReference type="EMBL" id="TBW23845.1"/>
    </source>
</evidence>
<accession>A0A4Q9V2H0</accession>
<dbReference type="InterPro" id="IPR015947">
    <property type="entry name" value="PUA-like_sf"/>
</dbReference>
<dbReference type="SMART" id="SM01022">
    <property type="entry name" value="ASCH"/>
    <property type="match status" value="1"/>
</dbReference>
<gene>
    <name evidence="2" type="ORF">EZJ44_01570</name>
</gene>
<dbReference type="CDD" id="cd06553">
    <property type="entry name" value="ASCH_Ef3133_like"/>
    <property type="match status" value="1"/>
</dbReference>
<protein>
    <submittedName>
        <fullName evidence="2">ASCH domain-containing protein</fullName>
    </submittedName>
</protein>
<dbReference type="EMBL" id="SJDT01000001">
    <property type="protein sequence ID" value="TBW23845.1"/>
    <property type="molecule type" value="Genomic_DNA"/>
</dbReference>
<sequence>MRCLECSPLTGCKQFSSKPIQSCTLGTVRALKINIRQIQTVSSMVEPHDTLGSQKIIEPRSADLEAFWIHAINAAKLNLAESFSSQDDLTSLRPSSFAFGMDREQANRLCELVTQGKKRATSSYLPSYAKAGVPIPTVGDLSILCDGDGVPRALLCNTAIEIVPFADVDEHVAQAEGEGSYADWVRAHRDFFEREISDLGGEFDERAEVITEFFETLYVFER</sequence>
<dbReference type="SUPFAM" id="SSF88697">
    <property type="entry name" value="PUA domain-like"/>
    <property type="match status" value="1"/>
</dbReference>